<dbReference type="OrthoDB" id="9989112at2759"/>
<feature type="non-terminal residue" evidence="8">
    <location>
        <position position="216"/>
    </location>
</feature>
<evidence type="ECO:0000256" key="4">
    <source>
        <dbReference type="ARBA" id="ARBA00023136"/>
    </source>
</evidence>
<evidence type="ECO:0000256" key="1">
    <source>
        <dbReference type="ARBA" id="ARBA00006270"/>
    </source>
</evidence>
<evidence type="ECO:0000256" key="2">
    <source>
        <dbReference type="ARBA" id="ARBA00022741"/>
    </source>
</evidence>
<name>A0A0L7KHD5_PLAFX</name>
<reference evidence="9" key="2">
    <citation type="submission" date="2006-03" db="EMBL/GenBank/DDBJ databases">
        <title>The genome sequence of the Plasmodium falciparum HB3.</title>
        <authorList>
            <consortium name="The Broad Institute Genome Sequencing Platform"/>
            <person name="Birren B."/>
            <person name="Lander E."/>
            <person name="Galagan J."/>
            <person name="Nusbaum C."/>
            <person name="Devon K."/>
            <person name="Henn M."/>
            <person name="Jaffe D."/>
            <person name="Butler J."/>
            <person name="Alvarez P."/>
            <person name="Gnerre S."/>
            <person name="Grabherr M."/>
            <person name="Kleber M."/>
            <person name="Mauceli E."/>
            <person name="Brockman W."/>
            <person name="MacCallum I.A."/>
            <person name="Rounsley S."/>
            <person name="Young S."/>
            <person name="LaButti K."/>
            <person name="Pushparaj V."/>
            <person name="DeCaprio D."/>
            <person name="Crawford M."/>
            <person name="Koehrsen M."/>
            <person name="Engels R."/>
            <person name="Montgomery P."/>
            <person name="Pearson M."/>
            <person name="Howarth C."/>
            <person name="Larson L."/>
            <person name="Luoma S."/>
            <person name="White J."/>
            <person name="Kodira C."/>
            <person name="Zeng Q."/>
            <person name="Oleary S."/>
            <person name="Yandava C."/>
            <person name="Alvarado L."/>
            <person name="Wirth D."/>
            <person name="Volkman S."/>
            <person name="Hartl D."/>
        </authorList>
    </citation>
    <scope>NUCLEOTIDE SEQUENCE [LARGE SCALE GENOMIC DNA]</scope>
</reference>
<dbReference type="Pfam" id="PF00071">
    <property type="entry name" value="Ras"/>
    <property type="match status" value="1"/>
</dbReference>
<keyword evidence="3" id="KW-0342">GTP-binding</keyword>
<comment type="subcellular location">
    <subcellularLocation>
        <location evidence="7">Endomembrane system</location>
        <topology evidence="7">Lipid-anchor</topology>
    </subcellularLocation>
</comment>
<keyword evidence="6" id="KW-0636">Prenylation</keyword>
<dbReference type="InterPro" id="IPR050209">
    <property type="entry name" value="Rab_GTPases_membrane_traffic"/>
</dbReference>
<dbReference type="AlphaFoldDB" id="A0A0L7KHD5"/>
<protein>
    <recommendedName>
        <fullName evidence="10">Ras-related protein Rab-11A</fullName>
    </recommendedName>
</protein>
<dbReference type="NCBIfam" id="TIGR00231">
    <property type="entry name" value="small_GTP"/>
    <property type="match status" value="1"/>
</dbReference>
<dbReference type="SMART" id="SM00174">
    <property type="entry name" value="RHO"/>
    <property type="match status" value="1"/>
</dbReference>
<dbReference type="Gene3D" id="3.40.50.300">
    <property type="entry name" value="P-loop containing nucleotide triphosphate hydrolases"/>
    <property type="match status" value="1"/>
</dbReference>
<dbReference type="PANTHER" id="PTHR47979">
    <property type="entry name" value="DRAB11-RELATED"/>
    <property type="match status" value="1"/>
</dbReference>
<evidence type="ECO:0000256" key="6">
    <source>
        <dbReference type="ARBA" id="ARBA00023289"/>
    </source>
</evidence>
<dbReference type="PRINTS" id="PR00449">
    <property type="entry name" value="RASTRNSFRMNG"/>
</dbReference>
<dbReference type="GO" id="GO:0003924">
    <property type="term" value="F:GTPase activity"/>
    <property type="evidence" value="ECO:0007669"/>
    <property type="project" value="InterPro"/>
</dbReference>
<dbReference type="SMART" id="SM00175">
    <property type="entry name" value="RAB"/>
    <property type="match status" value="1"/>
</dbReference>
<dbReference type="GO" id="GO:0005525">
    <property type="term" value="F:GTP binding"/>
    <property type="evidence" value="ECO:0007669"/>
    <property type="project" value="UniProtKB-KW"/>
</dbReference>
<dbReference type="PROSITE" id="PS51420">
    <property type="entry name" value="RHO"/>
    <property type="match status" value="1"/>
</dbReference>
<dbReference type="SUPFAM" id="SSF52540">
    <property type="entry name" value="P-loop containing nucleoside triphosphate hydrolases"/>
    <property type="match status" value="1"/>
</dbReference>
<dbReference type="PROSITE" id="PS51421">
    <property type="entry name" value="RAS"/>
    <property type="match status" value="1"/>
</dbReference>
<dbReference type="SMART" id="SM00176">
    <property type="entry name" value="RAN"/>
    <property type="match status" value="1"/>
</dbReference>
<dbReference type="InterPro" id="IPR005225">
    <property type="entry name" value="Small_GTP-bd"/>
</dbReference>
<evidence type="ECO:0000313" key="8">
    <source>
        <dbReference type="EMBL" id="KOB62733.1"/>
    </source>
</evidence>
<dbReference type="PROSITE" id="PS51419">
    <property type="entry name" value="RAB"/>
    <property type="match status" value="1"/>
</dbReference>
<proteinExistence type="inferred from homology"/>
<dbReference type="InterPro" id="IPR001806">
    <property type="entry name" value="Small_GTPase"/>
</dbReference>
<organism evidence="8 9">
    <name type="scientific">Plasmodium falciparum (isolate HB3)</name>
    <dbReference type="NCBI Taxonomy" id="137071"/>
    <lineage>
        <taxon>Eukaryota</taxon>
        <taxon>Sar</taxon>
        <taxon>Alveolata</taxon>
        <taxon>Apicomplexa</taxon>
        <taxon>Aconoidasida</taxon>
        <taxon>Haemosporida</taxon>
        <taxon>Plasmodiidae</taxon>
        <taxon>Plasmodium</taxon>
        <taxon>Plasmodium (Laverania)</taxon>
    </lineage>
</organism>
<reference evidence="8 9" key="1">
    <citation type="submission" date="2006-03" db="EMBL/GenBank/DDBJ databases">
        <title>Annotation of Plasmodium falciparum HB3.</title>
        <authorList>
            <consortium name="The Broad Institute Genome Sequencing Platform"/>
            <person name="Volkman S.K."/>
            <person name="Neafsey D.E."/>
            <person name="Dash A.P."/>
            <person name="Chitnis C.E."/>
            <person name="Hartl D.L."/>
            <person name="Young S.K."/>
            <person name="Zeng Q."/>
            <person name="Koehrsen M."/>
            <person name="Alvarado L."/>
            <person name="Berlin A."/>
            <person name="Borenstein D."/>
            <person name="Chapman S.B."/>
            <person name="Chen Z."/>
            <person name="Engels R."/>
            <person name="Freedman E."/>
            <person name="Gellesch M."/>
            <person name="Goldberg J."/>
            <person name="Griggs A."/>
            <person name="Gujja S."/>
            <person name="Heilman E.R."/>
            <person name="Heiman D.I."/>
            <person name="Howarth C."/>
            <person name="Jen D."/>
            <person name="Larson L."/>
            <person name="Mehta T."/>
            <person name="Neiman D."/>
            <person name="Park D."/>
            <person name="Pearson M."/>
            <person name="Roberts A."/>
            <person name="Saif S."/>
            <person name="Shea T."/>
            <person name="Shenoy N."/>
            <person name="Sisk P."/>
            <person name="Stolte C."/>
            <person name="Sykes S."/>
            <person name="Walk T."/>
            <person name="White J."/>
            <person name="Yandava C."/>
            <person name="Haas B."/>
            <person name="Henn M.R."/>
            <person name="Nusbaum C."/>
            <person name="Birren B."/>
        </authorList>
    </citation>
    <scope>NUCLEOTIDE SEQUENCE [LARGE SCALE GENOMIC DNA]</scope>
    <source>
        <strain evidence="8">HB3</strain>
    </source>
</reference>
<evidence type="ECO:0008006" key="10">
    <source>
        <dbReference type="Google" id="ProtNLM"/>
    </source>
</evidence>
<dbReference type="Proteomes" id="UP000054289">
    <property type="component" value="Unassembled WGS sequence"/>
</dbReference>
<keyword evidence="5" id="KW-0449">Lipoprotein</keyword>
<keyword evidence="2" id="KW-0547">Nucleotide-binding</keyword>
<dbReference type="EMBL" id="CH672093">
    <property type="protein sequence ID" value="KOB62733.1"/>
    <property type="molecule type" value="Genomic_DNA"/>
</dbReference>
<evidence type="ECO:0000256" key="7">
    <source>
        <dbReference type="ARBA" id="ARBA00037868"/>
    </source>
</evidence>
<dbReference type="InterPro" id="IPR027417">
    <property type="entry name" value="P-loop_NTPase"/>
</dbReference>
<sequence>MAMKEDYYDYLFKIVPIGDSGVGKSNLLSRFTRDEFNLESKSTIGVEFATKSIQLKNNKIIKAQIWDTAGQERYRAITSAYYRGAVGALLVYDITKKNSFENIEKWLKELRDNADSNIVILLVGNKSDLKHLRVINDNDATQYAKKEKLAFIETSALEATNVELAFHQLLNEIYNVRQKKQATKNDDNLSIQPRGKKLMWMMIMIKTKRKKKTNVV</sequence>
<dbReference type="CDD" id="cd01868">
    <property type="entry name" value="Rab11_like"/>
    <property type="match status" value="1"/>
</dbReference>
<gene>
    <name evidence="8" type="ORF">PFHG_04506</name>
</gene>
<dbReference type="SMART" id="SM00173">
    <property type="entry name" value="RAS"/>
    <property type="match status" value="1"/>
</dbReference>
<evidence type="ECO:0000256" key="5">
    <source>
        <dbReference type="ARBA" id="ARBA00023288"/>
    </source>
</evidence>
<accession>A0A0L7KHD5</accession>
<dbReference type="GO" id="GO:0012505">
    <property type="term" value="C:endomembrane system"/>
    <property type="evidence" value="ECO:0007669"/>
    <property type="project" value="UniProtKB-SubCell"/>
</dbReference>
<dbReference type="FunFam" id="3.40.50.300:FF:000067">
    <property type="entry name" value="ras-related protein RABA1f"/>
    <property type="match status" value="1"/>
</dbReference>
<keyword evidence="4" id="KW-0472">Membrane</keyword>
<dbReference type="OMA" id="ITAIYQM"/>
<evidence type="ECO:0000313" key="9">
    <source>
        <dbReference type="Proteomes" id="UP000054289"/>
    </source>
</evidence>
<comment type="similarity">
    <text evidence="1">Belongs to the small GTPase superfamily. Rab family.</text>
</comment>
<evidence type="ECO:0000256" key="3">
    <source>
        <dbReference type="ARBA" id="ARBA00023134"/>
    </source>
</evidence>
<dbReference type="KEGG" id="pfh:PFHG_04506"/>